<dbReference type="EMBL" id="CP123584">
    <property type="protein sequence ID" value="WZK87607.1"/>
    <property type="molecule type" value="Genomic_DNA"/>
</dbReference>
<dbReference type="Proteomes" id="UP001623232">
    <property type="component" value="Chromosome"/>
</dbReference>
<gene>
    <name evidence="1" type="ORF">QEZ52_13430</name>
</gene>
<protein>
    <submittedName>
        <fullName evidence="1">XRE family transcriptional regulator</fullName>
    </submittedName>
</protein>
<sequence length="222" mass="25574">MPSAHNLRKICLNFGLQEQHLFTDPVEFMAQRREATRNASPVSQDPFAHAFPGDIARLRKYIGSYHIHFFTPSWPGNVMVGFTELYEQSGQVLARTVERGKNPEHGTINRTRYNGKSSYLGGRIFVMEFESDQEGSITETVLYPAHRQQRTYLRGMTLGLAWRPRRSPYASRSIWKRIEASQSLRSSLSKCGIYPMEHRFITPTVRDFLLEKTRMTGEVNVS</sequence>
<proteinExistence type="predicted"/>
<organism evidence="1 2">
    <name type="scientific">Aliisedimentitalea scapharcae</name>
    <dbReference type="NCBI Taxonomy" id="1524259"/>
    <lineage>
        <taxon>Bacteria</taxon>
        <taxon>Pseudomonadati</taxon>
        <taxon>Pseudomonadota</taxon>
        <taxon>Alphaproteobacteria</taxon>
        <taxon>Rhodobacterales</taxon>
        <taxon>Roseobacteraceae</taxon>
        <taxon>Aliisedimentitalea</taxon>
    </lineage>
</organism>
<name>A0ABZ2XQE6_9RHOB</name>
<keyword evidence="2" id="KW-1185">Reference proteome</keyword>
<evidence type="ECO:0000313" key="1">
    <source>
        <dbReference type="EMBL" id="WZK87607.1"/>
    </source>
</evidence>
<accession>A0ABZ2XQE6</accession>
<evidence type="ECO:0000313" key="2">
    <source>
        <dbReference type="Proteomes" id="UP001623232"/>
    </source>
</evidence>
<reference evidence="1 2" key="1">
    <citation type="submission" date="2023-04" db="EMBL/GenBank/DDBJ databases">
        <title>Complete genome sequence of Alisedimentitalea scapharcae.</title>
        <authorList>
            <person name="Rong J.-C."/>
            <person name="Yi M.-L."/>
            <person name="Zhao Q."/>
        </authorList>
    </citation>
    <scope>NUCLEOTIDE SEQUENCE [LARGE SCALE GENOMIC DNA]</scope>
    <source>
        <strain evidence="1 2">KCTC 42119</strain>
    </source>
</reference>